<evidence type="ECO:0000256" key="6">
    <source>
        <dbReference type="ARBA" id="ARBA00022833"/>
    </source>
</evidence>
<evidence type="ECO:0000313" key="16">
    <source>
        <dbReference type="EMBL" id="WAR11773.1"/>
    </source>
</evidence>
<evidence type="ECO:0000259" key="15">
    <source>
        <dbReference type="PROSITE" id="PS51810"/>
    </source>
</evidence>
<feature type="domain" description="C2H2-type" evidence="14">
    <location>
        <begin position="709"/>
        <end position="736"/>
    </location>
</feature>
<feature type="compositionally biased region" description="Polar residues" evidence="13">
    <location>
        <begin position="936"/>
        <end position="947"/>
    </location>
</feature>
<feature type="domain" description="CCHC FOG-type" evidence="15">
    <location>
        <begin position="1188"/>
        <end position="1221"/>
    </location>
</feature>
<evidence type="ECO:0000256" key="8">
    <source>
        <dbReference type="ARBA" id="ARBA00023125"/>
    </source>
</evidence>
<dbReference type="PROSITE" id="PS50157">
    <property type="entry name" value="ZINC_FINGER_C2H2_2"/>
    <property type="match status" value="5"/>
</dbReference>
<evidence type="ECO:0000313" key="17">
    <source>
        <dbReference type="Proteomes" id="UP001164746"/>
    </source>
</evidence>
<sequence length="1233" mass="136801">MEGNQSETELQNEKENEPMEEECIAKTNESDNDNEEMIQDDSKIEHDRTSEEKLHNSRQNQKIEPMSPRRLDVMKRLHFPVDLLTLRQVDESEFLQTGIPWSVSSQMAVPRGSTIGPYQGETIALSSIKPGELVLQVGEFDLDQGTELLACFTTGGEQSSPLGKDKQEKSENCVIREPRVAAPAVKKHVSKSGIGVTPQPALIYGCPFCSVRFSSQRTLEAHLQYYCSKKPADFKSPGQVSPRGVKRSSDGDQSSDSETSLKVNSPQSEVYRCKICTFSTDRLSTLHRHQTSHSIDTDSGTESERLSVSPACVDEMYCKECKIQFSSVNTFRGHKEFYCRFNLSSKDKSSDSEMASPGASNHLHTASELAMKLLKSPPVSPEAQLLAAKGQLQAALLASNPLLQSPLLLQELLAKSQQEELNKALASAQQATASKTVSLVSEDQPLDLSKPGRRESEDSKPSVSPNKAETSLKSELKSPNEQLSPASKRIKLSDEKSADVPVSGSKTPLNIPSLHPSMLLGNQTVQFVNKKPIPPLQSVSRCVECNIVFYKHENFLIHKEHYCSGRHASKDSASDSDNQEIEVDETEPLEKQEVVSKENVTKEPVSKPVETESKQTVNNDIRKDLCYKYFCIPCKIKFSSAGTLKAHKEFYCPHGKENASAGEKEESENGGNHLNGSSYHCENCKGDFSSARLLKLHICMGEMSPAPLLRCLYCDYVTQTENRLSEHMKVHVPTKAFKCNLCGYRGNTARGMRMHGKVHMESGVEFTDDNMIEFQEPPLVPIQRNGMTENKGPVDVETELIRMKNEPYKRRRSRKSFEKSENMVPFLGQNLMTQICAACGQTFTNVSDFVIHLRMHEIAALEAMKNLKSLRCEHCSEYVAESLTALLVHMQTKHPEQFPGTSRREQNSPTENESSRSHDSHVPSDRSRSCSVESSKTTNSMSSQDNKLLSDPSHGDSAHNITPGYVEVKVEKESSDSESEINKHSPVARETRSPVENDLPTKTKTLRDDSPINERLRSERKDSASGHSKKQQLSNNHESSQSPGPEMSPESAVKVEPKSPSSQNISKSDRNRDSDSPASDILKQESKLSTKLTSPDPKTRYLMNIKQEQMSPPAAPVTPKKSPPPTSPRTPVVSPKISVPHSPKLQNLPLLYNHPAMLAPFHFPTGIPLALIPPAGLQMSPPAPVSPIEKPGRKYCKHCDINFTYLSSFLTHKKYYCSARNTNDGGESPTATA</sequence>
<evidence type="ECO:0000256" key="12">
    <source>
        <dbReference type="PROSITE-ProRule" id="PRU00042"/>
    </source>
</evidence>
<evidence type="ECO:0000259" key="14">
    <source>
        <dbReference type="PROSITE" id="PS50157"/>
    </source>
</evidence>
<name>A0ABY7EP50_MYAAR</name>
<evidence type="ECO:0000256" key="10">
    <source>
        <dbReference type="ARBA" id="ARBA00023163"/>
    </source>
</evidence>
<dbReference type="PROSITE" id="PS00028">
    <property type="entry name" value="ZINC_FINGER_C2H2_1"/>
    <property type="match status" value="1"/>
</dbReference>
<feature type="region of interest" description="Disordered" evidence="13">
    <location>
        <begin position="434"/>
        <end position="509"/>
    </location>
</feature>
<evidence type="ECO:0000256" key="2">
    <source>
        <dbReference type="ARBA" id="ARBA00022491"/>
    </source>
</evidence>
<evidence type="ECO:0000256" key="7">
    <source>
        <dbReference type="ARBA" id="ARBA00023015"/>
    </source>
</evidence>
<comment type="subcellular location">
    <subcellularLocation>
        <location evidence="1">Nucleus</location>
    </subcellularLocation>
</comment>
<dbReference type="SUPFAM" id="SSF57667">
    <property type="entry name" value="beta-beta-alpha zinc fingers"/>
    <property type="match status" value="6"/>
</dbReference>
<keyword evidence="6" id="KW-0862">Zinc</keyword>
<keyword evidence="10" id="KW-0804">Transcription</keyword>
<feature type="compositionally biased region" description="Polar residues" evidence="13">
    <location>
        <begin position="1031"/>
        <end position="1043"/>
    </location>
</feature>
<reference evidence="16" key="1">
    <citation type="submission" date="2022-11" db="EMBL/GenBank/DDBJ databases">
        <title>Centuries of genome instability and evolution in soft-shell clam transmissible cancer (bioRxiv).</title>
        <authorList>
            <person name="Hart S.F.M."/>
            <person name="Yonemitsu M.A."/>
            <person name="Giersch R.M."/>
            <person name="Beal B.F."/>
            <person name="Arriagada G."/>
            <person name="Davis B.W."/>
            <person name="Ostrander E.A."/>
            <person name="Goff S.P."/>
            <person name="Metzger M.J."/>
        </authorList>
    </citation>
    <scope>NUCLEOTIDE SEQUENCE</scope>
    <source>
        <strain evidence="16">MELC-2E11</strain>
        <tissue evidence="16">Siphon/mantle</tissue>
    </source>
</reference>
<feature type="region of interest" description="Disordered" evidence="13">
    <location>
        <begin position="566"/>
        <end position="614"/>
    </location>
</feature>
<feature type="domain" description="C2H2-type" evidence="14">
    <location>
        <begin position="271"/>
        <end position="298"/>
    </location>
</feature>
<feature type="domain" description="C2H2-type" evidence="14">
    <location>
        <begin position="204"/>
        <end position="231"/>
    </location>
</feature>
<keyword evidence="2" id="KW-0678">Repressor</keyword>
<dbReference type="Gene3D" id="3.30.160.60">
    <property type="entry name" value="Classic Zinc Finger"/>
    <property type="match status" value="2"/>
</dbReference>
<feature type="compositionally biased region" description="Basic and acidic residues" evidence="13">
    <location>
        <begin position="968"/>
        <end position="1024"/>
    </location>
</feature>
<keyword evidence="17" id="KW-1185">Reference proteome</keyword>
<proteinExistence type="predicted"/>
<feature type="region of interest" description="Disordered" evidence="13">
    <location>
        <begin position="894"/>
        <end position="1139"/>
    </location>
</feature>
<protein>
    <submittedName>
        <fullName evidence="16">USH-like protein</fullName>
    </submittedName>
</protein>
<dbReference type="InterPro" id="IPR059121">
    <property type="entry name" value="CCHC_ZFPM2-like"/>
</dbReference>
<organism evidence="16 17">
    <name type="scientific">Mya arenaria</name>
    <name type="common">Soft-shell clam</name>
    <dbReference type="NCBI Taxonomy" id="6604"/>
    <lineage>
        <taxon>Eukaryota</taxon>
        <taxon>Metazoa</taxon>
        <taxon>Spiralia</taxon>
        <taxon>Lophotrochozoa</taxon>
        <taxon>Mollusca</taxon>
        <taxon>Bivalvia</taxon>
        <taxon>Autobranchia</taxon>
        <taxon>Heteroconchia</taxon>
        <taxon>Euheterodonta</taxon>
        <taxon>Imparidentia</taxon>
        <taxon>Neoheterodontei</taxon>
        <taxon>Myida</taxon>
        <taxon>Myoidea</taxon>
        <taxon>Myidae</taxon>
        <taxon>Mya</taxon>
    </lineage>
</organism>
<feature type="compositionally biased region" description="Acidic residues" evidence="13">
    <location>
        <begin position="577"/>
        <end position="587"/>
    </location>
</feature>
<keyword evidence="4" id="KW-0677">Repeat</keyword>
<feature type="compositionally biased region" description="Pro residues" evidence="13">
    <location>
        <begin position="1113"/>
        <end position="1128"/>
    </location>
</feature>
<dbReference type="Proteomes" id="UP001164746">
    <property type="component" value="Chromosome 8"/>
</dbReference>
<feature type="compositionally biased region" description="Basic and acidic residues" evidence="13">
    <location>
        <begin position="913"/>
        <end position="928"/>
    </location>
</feature>
<feature type="domain" description="C2H2-type" evidence="14">
    <location>
        <begin position="834"/>
        <end position="856"/>
    </location>
</feature>
<dbReference type="InterPro" id="IPR039746">
    <property type="entry name" value="FOG"/>
</dbReference>
<keyword evidence="9" id="KW-0010">Activator</keyword>
<keyword evidence="8" id="KW-0238">DNA-binding</keyword>
<feature type="compositionally biased region" description="Basic and acidic residues" evidence="13">
    <location>
        <begin position="588"/>
        <end position="613"/>
    </location>
</feature>
<feature type="compositionally biased region" description="Basic and acidic residues" evidence="13">
    <location>
        <begin position="450"/>
        <end position="460"/>
    </location>
</feature>
<keyword evidence="7" id="KW-0805">Transcription regulation</keyword>
<evidence type="ECO:0000256" key="1">
    <source>
        <dbReference type="ARBA" id="ARBA00004123"/>
    </source>
</evidence>
<feature type="compositionally biased region" description="Basic and acidic residues" evidence="13">
    <location>
        <begin position="40"/>
        <end position="55"/>
    </location>
</feature>
<dbReference type="PROSITE" id="PS51810">
    <property type="entry name" value="ZF_CCHC_FOG"/>
    <property type="match status" value="2"/>
</dbReference>
<feature type="region of interest" description="Disordered" evidence="13">
    <location>
        <begin position="1"/>
        <end position="65"/>
    </location>
</feature>
<feature type="domain" description="CCHC FOG-type" evidence="15">
    <location>
        <begin position="534"/>
        <end position="567"/>
    </location>
</feature>
<feature type="region of interest" description="Disordered" evidence="13">
    <location>
        <begin position="234"/>
        <end position="263"/>
    </location>
</feature>
<evidence type="ECO:0000256" key="5">
    <source>
        <dbReference type="ARBA" id="ARBA00022771"/>
    </source>
</evidence>
<dbReference type="InterPro" id="IPR036236">
    <property type="entry name" value="Znf_C2H2_sf"/>
</dbReference>
<evidence type="ECO:0000256" key="11">
    <source>
        <dbReference type="ARBA" id="ARBA00023242"/>
    </source>
</evidence>
<feature type="compositionally biased region" description="Acidic residues" evidence="13">
    <location>
        <begin position="30"/>
        <end position="39"/>
    </location>
</feature>
<keyword evidence="11" id="KW-0539">Nucleus</keyword>
<feature type="compositionally biased region" description="Polar residues" evidence="13">
    <location>
        <begin position="251"/>
        <end position="263"/>
    </location>
</feature>
<dbReference type="EMBL" id="CP111019">
    <property type="protein sequence ID" value="WAR11773.1"/>
    <property type="molecule type" value="Genomic_DNA"/>
</dbReference>
<evidence type="ECO:0000256" key="9">
    <source>
        <dbReference type="ARBA" id="ARBA00023159"/>
    </source>
</evidence>
<keyword evidence="5 12" id="KW-0863">Zinc-finger</keyword>
<gene>
    <name evidence="16" type="ORF">MAR_025953</name>
</gene>
<evidence type="ECO:0000256" key="13">
    <source>
        <dbReference type="SAM" id="MobiDB-lite"/>
    </source>
</evidence>
<accession>A0ABY7EP50</accession>
<dbReference type="InterPro" id="IPR034731">
    <property type="entry name" value="Znf_CCHC_FOG"/>
</dbReference>
<keyword evidence="3" id="KW-0479">Metal-binding</keyword>
<dbReference type="SMART" id="SM00355">
    <property type="entry name" value="ZnF_C2H2"/>
    <property type="match status" value="9"/>
</dbReference>
<feature type="domain" description="C2H2-type" evidence="14">
    <location>
        <begin position="629"/>
        <end position="659"/>
    </location>
</feature>
<dbReference type="PANTHER" id="PTHR12958">
    <property type="entry name" value="FRIEND OF GATA2-RELATED"/>
    <property type="match status" value="1"/>
</dbReference>
<evidence type="ECO:0000256" key="3">
    <source>
        <dbReference type="ARBA" id="ARBA00022723"/>
    </source>
</evidence>
<evidence type="ECO:0000256" key="4">
    <source>
        <dbReference type="ARBA" id="ARBA00022737"/>
    </source>
</evidence>
<dbReference type="InterPro" id="IPR013087">
    <property type="entry name" value="Znf_C2H2_type"/>
</dbReference>
<dbReference type="Pfam" id="PF25445">
    <property type="entry name" value="CCHC_ZFPM2"/>
    <property type="match status" value="1"/>
</dbReference>
<dbReference type="PANTHER" id="PTHR12958:SF3">
    <property type="entry name" value="ZINC FINGER PROTEIN USH"/>
    <property type="match status" value="1"/>
</dbReference>